<dbReference type="AlphaFoldDB" id="A0A9W7FW96"/>
<feature type="compositionally biased region" description="Low complexity" evidence="1">
    <location>
        <begin position="69"/>
        <end position="83"/>
    </location>
</feature>
<reference evidence="3" key="1">
    <citation type="journal article" date="2023" name="Commun. Biol.">
        <title>Genome analysis of Parmales, the sister group of diatoms, reveals the evolutionary specialization of diatoms from phago-mixotrophs to photoautotrophs.</title>
        <authorList>
            <person name="Ban H."/>
            <person name="Sato S."/>
            <person name="Yoshikawa S."/>
            <person name="Yamada K."/>
            <person name="Nakamura Y."/>
            <person name="Ichinomiya M."/>
            <person name="Sato N."/>
            <person name="Blanc-Mathieu R."/>
            <person name="Endo H."/>
            <person name="Kuwata A."/>
            <person name="Ogata H."/>
        </authorList>
    </citation>
    <scope>NUCLEOTIDE SEQUENCE [LARGE SCALE GENOMIC DNA]</scope>
</reference>
<comment type="caution">
    <text evidence="2">The sequence shown here is derived from an EMBL/GenBank/DDBJ whole genome shotgun (WGS) entry which is preliminary data.</text>
</comment>
<dbReference type="EMBL" id="BRYA01000506">
    <property type="protein sequence ID" value="GMI20147.1"/>
    <property type="molecule type" value="Genomic_DNA"/>
</dbReference>
<organism evidence="2 3">
    <name type="scientific">Triparma columacea</name>
    <dbReference type="NCBI Taxonomy" id="722753"/>
    <lineage>
        <taxon>Eukaryota</taxon>
        <taxon>Sar</taxon>
        <taxon>Stramenopiles</taxon>
        <taxon>Ochrophyta</taxon>
        <taxon>Bolidophyceae</taxon>
        <taxon>Parmales</taxon>
        <taxon>Triparmaceae</taxon>
        <taxon>Triparma</taxon>
    </lineage>
</organism>
<evidence type="ECO:0000313" key="3">
    <source>
        <dbReference type="Proteomes" id="UP001165065"/>
    </source>
</evidence>
<feature type="compositionally biased region" description="Low complexity" evidence="1">
    <location>
        <begin position="260"/>
        <end position="272"/>
    </location>
</feature>
<evidence type="ECO:0000313" key="2">
    <source>
        <dbReference type="EMBL" id="GMI20147.1"/>
    </source>
</evidence>
<keyword evidence="3" id="KW-1185">Reference proteome</keyword>
<feature type="compositionally biased region" description="Low complexity" evidence="1">
    <location>
        <begin position="22"/>
        <end position="39"/>
    </location>
</feature>
<gene>
    <name evidence="2" type="ORF">TrCOL_g4986</name>
</gene>
<protein>
    <submittedName>
        <fullName evidence="2">Uncharacterized protein</fullName>
    </submittedName>
</protein>
<feature type="region of interest" description="Disordered" evidence="1">
    <location>
        <begin position="227"/>
        <end position="286"/>
    </location>
</feature>
<feature type="compositionally biased region" description="Low complexity" evidence="1">
    <location>
        <begin position="230"/>
        <end position="245"/>
    </location>
</feature>
<accession>A0A9W7FW96</accession>
<feature type="region of interest" description="Disordered" evidence="1">
    <location>
        <begin position="137"/>
        <end position="182"/>
    </location>
</feature>
<feature type="compositionally biased region" description="Basic and acidic residues" evidence="1">
    <location>
        <begin position="170"/>
        <end position="182"/>
    </location>
</feature>
<sequence>MSIFAKFRASSQSSMDLPDPNPSLAAPLLSEGSPSSGPEPRTPPLGPVHDLSGVSSFRITDNSSYSLQSAIGSTGSRTSSTNSPQDSSENLEGRKSMLESQLIAAEMKCIETMCREISISHKRRLFLAMLQSADDVLKGSTNSSTGSDNYEDDGDEDGRSTPQARGRAKSSPEAEMERKRSLDVLNNDIPKVLESMRENVVDQELLIQELRYKLNIGEDEGVWGRRTFTSHSSSESPPGSARPSSMGRRSTWHGSSDGNSISTRGRSISRSGSEVDGDLEEKEAQGVTRRLSNVGVDMLALTDRMRAFTTT</sequence>
<proteinExistence type="predicted"/>
<feature type="compositionally biased region" description="Polar residues" evidence="1">
    <location>
        <begin position="139"/>
        <end position="148"/>
    </location>
</feature>
<dbReference type="Proteomes" id="UP001165065">
    <property type="component" value="Unassembled WGS sequence"/>
</dbReference>
<feature type="region of interest" description="Disordered" evidence="1">
    <location>
        <begin position="1"/>
        <end position="55"/>
    </location>
</feature>
<feature type="region of interest" description="Disordered" evidence="1">
    <location>
        <begin position="67"/>
        <end position="95"/>
    </location>
</feature>
<evidence type="ECO:0000256" key="1">
    <source>
        <dbReference type="SAM" id="MobiDB-lite"/>
    </source>
</evidence>
<dbReference type="OrthoDB" id="206684at2759"/>
<name>A0A9W7FW96_9STRA</name>